<keyword evidence="1" id="KW-1133">Transmembrane helix</keyword>
<keyword evidence="1" id="KW-0812">Transmembrane</keyword>
<dbReference type="EMBL" id="FQNF01000007">
    <property type="protein sequence ID" value="SGZ38435.1"/>
    <property type="molecule type" value="Genomic_DNA"/>
</dbReference>
<feature type="transmembrane region" description="Helical" evidence="1">
    <location>
        <begin position="92"/>
        <end position="114"/>
    </location>
</feature>
<dbReference type="OrthoDB" id="3972525at2759"/>
<dbReference type="VEuPathDB" id="FungiDB:HGUI_00635"/>
<evidence type="ECO:0000256" key="1">
    <source>
        <dbReference type="SAM" id="Phobius"/>
    </source>
</evidence>
<gene>
    <name evidence="2" type="ORF">HGUI_00635</name>
</gene>
<evidence type="ECO:0000313" key="2">
    <source>
        <dbReference type="EMBL" id="SGZ38435.1"/>
    </source>
</evidence>
<organism evidence="2 3">
    <name type="scientific">Hanseniaspora guilliermondii</name>
    <dbReference type="NCBI Taxonomy" id="56406"/>
    <lineage>
        <taxon>Eukaryota</taxon>
        <taxon>Fungi</taxon>
        <taxon>Dikarya</taxon>
        <taxon>Ascomycota</taxon>
        <taxon>Saccharomycotina</taxon>
        <taxon>Saccharomycetes</taxon>
        <taxon>Saccharomycodales</taxon>
        <taxon>Saccharomycodaceae</taxon>
        <taxon>Hanseniaspora</taxon>
    </lineage>
</organism>
<accession>A0A1L0B0F0</accession>
<proteinExistence type="predicted"/>
<sequence length="281" mass="32363">MASVNKKNNKKNKSSLNTKKVIVNSNKILDEQPASTEIDVSKPSSDLDVNEFEDFYNKALKEYINFKQNGETAEKQKQQPLIAKASRCGLKWIYKFSITIFLIYLLKLYIVYQMKAHLSILSMAPKAITHTIDHVRLFILSSFHAILGLLQNTFGIFTNLKLKNEKHLLVDDMIMGLNRKSPHGSNVDSLLLYIHLIKAIICDHVRLLLPRSFTKYICIVNKSIKDHLAIFHQRVFVEIANLWKAYHAPSYDFVVLYVNLIIKKLCCLLNCSLEKIKQIVL</sequence>
<reference evidence="3" key="1">
    <citation type="submission" date="2016-11" db="EMBL/GenBank/DDBJ databases">
        <authorList>
            <person name="Guldener U."/>
        </authorList>
    </citation>
    <scope>NUCLEOTIDE SEQUENCE [LARGE SCALE GENOMIC DNA]</scope>
</reference>
<name>A0A1L0B0F0_9ASCO</name>
<evidence type="ECO:0000313" key="3">
    <source>
        <dbReference type="Proteomes" id="UP000183365"/>
    </source>
</evidence>
<feature type="transmembrane region" description="Helical" evidence="1">
    <location>
        <begin position="134"/>
        <end position="157"/>
    </location>
</feature>
<protein>
    <submittedName>
        <fullName evidence="2">Uncharacterized protein</fullName>
    </submittedName>
</protein>
<keyword evidence="3" id="KW-1185">Reference proteome</keyword>
<dbReference type="AlphaFoldDB" id="A0A1L0B0F0"/>
<dbReference type="Proteomes" id="UP000183365">
    <property type="component" value="Unassembled WGS sequence"/>
</dbReference>
<keyword evidence="1" id="KW-0472">Membrane</keyword>